<evidence type="ECO:0000313" key="1">
    <source>
        <dbReference type="EMBL" id="PCE62900.1"/>
    </source>
</evidence>
<dbReference type="EMBL" id="NBWU01000007">
    <property type="protein sequence ID" value="PCE62900.1"/>
    <property type="molecule type" value="Genomic_DNA"/>
</dbReference>
<proteinExistence type="predicted"/>
<dbReference type="Proteomes" id="UP000219559">
    <property type="component" value="Unassembled WGS sequence"/>
</dbReference>
<dbReference type="OrthoDB" id="9796999at2"/>
<reference evidence="1 2" key="1">
    <citation type="submission" date="2017-04" db="EMBL/GenBank/DDBJ databases">
        <title>A new member of the family Flavobacteriaceae isolated from ascidians.</title>
        <authorList>
            <person name="Chen L."/>
        </authorList>
    </citation>
    <scope>NUCLEOTIDE SEQUENCE [LARGE SCALE GENOMIC DNA]</scope>
    <source>
        <strain evidence="1 2">HQA918</strain>
    </source>
</reference>
<protein>
    <recommendedName>
        <fullName evidence="3">Bacteriocin-protection protein</fullName>
    </recommendedName>
</protein>
<organism evidence="1 2">
    <name type="scientific">Sediminicola luteus</name>
    <dbReference type="NCBI Taxonomy" id="319238"/>
    <lineage>
        <taxon>Bacteria</taxon>
        <taxon>Pseudomonadati</taxon>
        <taxon>Bacteroidota</taxon>
        <taxon>Flavobacteriia</taxon>
        <taxon>Flavobacteriales</taxon>
        <taxon>Flavobacteriaceae</taxon>
        <taxon>Sediminicola</taxon>
    </lineage>
</organism>
<keyword evidence="2" id="KW-1185">Reference proteome</keyword>
<comment type="caution">
    <text evidence="1">The sequence shown here is derived from an EMBL/GenBank/DDBJ whole genome shotgun (WGS) entry which is preliminary data.</text>
</comment>
<evidence type="ECO:0000313" key="2">
    <source>
        <dbReference type="Proteomes" id="UP000219559"/>
    </source>
</evidence>
<accession>A0A2A4G4J7</accession>
<sequence length="190" mass="21804">MSQSDTPTFYPKNRKAWRQWLAANHQTKSAIWVIYYKTGAQKPSLTWSEAVDEALCFGWIDSTKKTIDVERYMQYFTPRKPKSNWSKINKDKVAQLTTQGLMAPAGLESVRIAQENGAWIYLDSVENLEIPPDLAQALHQNPKAETHFQAFGKSKKKAVLYWILSAKRATTRNKRIAEVVQQATQNQLPF</sequence>
<name>A0A2A4G4J7_9FLAO</name>
<dbReference type="AlphaFoldDB" id="A0A2A4G4J7"/>
<dbReference type="RefSeq" id="WP_097441010.1">
    <property type="nucleotide sequence ID" value="NZ_KZ300477.1"/>
</dbReference>
<dbReference type="Pfam" id="PF13376">
    <property type="entry name" value="OmdA"/>
    <property type="match status" value="1"/>
</dbReference>
<evidence type="ECO:0008006" key="3">
    <source>
        <dbReference type="Google" id="ProtNLM"/>
    </source>
</evidence>
<gene>
    <name evidence="1" type="ORF">B7P33_16625</name>
</gene>